<dbReference type="AlphaFoldDB" id="A0A1I5BGR2"/>
<dbReference type="STRING" id="684065.SAMN05421738_1343"/>
<proteinExistence type="predicted"/>
<dbReference type="Proteomes" id="UP000199149">
    <property type="component" value="Unassembled WGS sequence"/>
</dbReference>
<evidence type="ECO:0000313" key="1">
    <source>
        <dbReference type="EMBL" id="SFN73938.1"/>
    </source>
</evidence>
<gene>
    <name evidence="1" type="ORF">SAMN05421738_1343</name>
</gene>
<sequence length="93" mass="11109">MLYQTLEKMKERQGLYPCENVRDIFVFIQGYSENVTENDTDFANFKGFNNFVINYFKNNSTHPNWSSLINFYSSSGKESFDKFFELLEKFRAK</sequence>
<reference evidence="2" key="1">
    <citation type="submission" date="2016-10" db="EMBL/GenBank/DDBJ databases">
        <authorList>
            <person name="Varghese N."/>
            <person name="Submissions S."/>
        </authorList>
    </citation>
    <scope>NUCLEOTIDE SEQUENCE [LARGE SCALE GENOMIC DNA]</scope>
    <source>
        <strain evidence="2">XJ109</strain>
    </source>
</reference>
<dbReference type="EMBL" id="FOUZ01000034">
    <property type="protein sequence ID" value="SFN73938.1"/>
    <property type="molecule type" value="Genomic_DNA"/>
</dbReference>
<protein>
    <submittedName>
        <fullName evidence="1">Uncharacterized protein</fullName>
    </submittedName>
</protein>
<accession>A0A1I5BGR2</accession>
<organism evidence="1 2">
    <name type="scientific">Algoriella xinjiangensis</name>
    <dbReference type="NCBI Taxonomy" id="684065"/>
    <lineage>
        <taxon>Bacteria</taxon>
        <taxon>Pseudomonadati</taxon>
        <taxon>Bacteroidota</taxon>
        <taxon>Flavobacteriia</taxon>
        <taxon>Flavobacteriales</taxon>
        <taxon>Weeksellaceae</taxon>
        <taxon>Algoriella</taxon>
    </lineage>
</organism>
<name>A0A1I5BGR2_9FLAO</name>
<keyword evidence="2" id="KW-1185">Reference proteome</keyword>
<evidence type="ECO:0000313" key="2">
    <source>
        <dbReference type="Proteomes" id="UP000199149"/>
    </source>
</evidence>